<sequence>MCQFCERQDIKPKITLAAAPAEPFGSGPIRDHEVWAAYVARENESSGASSIVDENRATDADIPGGPGTSASISIGGSFSDTLEFAGDTDWIAVELEAGTSYLFTLTGTGVNALFDPFLEIRDEAGVKVAQDDDAGPGLNPQLRFTALETGTYYLVARSYEDENQSPTAGTYTLTADFGPPQNPLHAIDWGTKLANSLVDVFFVPTGQSAGGVQSEGWAQSQINAVMDVLQTISDVAGLTFNRVFSSVGAEFQLVTTSGPELTYAGRMAPPRHILSRNRHV</sequence>
<dbReference type="RefSeq" id="WP_274494396.1">
    <property type="nucleotide sequence ID" value="NZ_CP118166.1"/>
</dbReference>
<organism evidence="3 4">
    <name type="scientific">Hyphococcus flavus</name>
    <dbReference type="NCBI Taxonomy" id="1866326"/>
    <lineage>
        <taxon>Bacteria</taxon>
        <taxon>Pseudomonadati</taxon>
        <taxon>Pseudomonadota</taxon>
        <taxon>Alphaproteobacteria</taxon>
        <taxon>Parvularculales</taxon>
        <taxon>Parvularculaceae</taxon>
        <taxon>Hyphococcus</taxon>
    </lineage>
</organism>
<dbReference type="InterPro" id="IPR007280">
    <property type="entry name" value="Peptidase_C_arc/bac"/>
</dbReference>
<evidence type="ECO:0000256" key="1">
    <source>
        <dbReference type="SAM" id="MobiDB-lite"/>
    </source>
</evidence>
<name>A0AAF0CI33_9PROT</name>
<protein>
    <submittedName>
        <fullName evidence="3">PPC domain-containing protein</fullName>
    </submittedName>
</protein>
<dbReference type="EMBL" id="CP118166">
    <property type="protein sequence ID" value="WDI32472.1"/>
    <property type="molecule type" value="Genomic_DNA"/>
</dbReference>
<evidence type="ECO:0000313" key="3">
    <source>
        <dbReference type="EMBL" id="WDI32472.1"/>
    </source>
</evidence>
<dbReference type="Proteomes" id="UP001214043">
    <property type="component" value="Chromosome"/>
</dbReference>
<dbReference type="KEGG" id="hfl:PUV54_04595"/>
<evidence type="ECO:0000313" key="4">
    <source>
        <dbReference type="Proteomes" id="UP001214043"/>
    </source>
</evidence>
<feature type="region of interest" description="Disordered" evidence="1">
    <location>
        <begin position="48"/>
        <end position="68"/>
    </location>
</feature>
<evidence type="ECO:0000259" key="2">
    <source>
        <dbReference type="Pfam" id="PF04151"/>
    </source>
</evidence>
<keyword evidence="4" id="KW-1185">Reference proteome</keyword>
<dbReference type="Gene3D" id="2.60.120.380">
    <property type="match status" value="1"/>
</dbReference>
<gene>
    <name evidence="3" type="ORF">PUV54_04595</name>
</gene>
<dbReference type="Pfam" id="PF04151">
    <property type="entry name" value="PPC"/>
    <property type="match status" value="1"/>
</dbReference>
<feature type="domain" description="Peptidase C-terminal archaeal/bacterial" evidence="2">
    <location>
        <begin position="87"/>
        <end position="157"/>
    </location>
</feature>
<proteinExistence type="predicted"/>
<accession>A0AAF0CI33</accession>
<dbReference type="AlphaFoldDB" id="A0AAF0CI33"/>
<reference evidence="3" key="1">
    <citation type="submission" date="2023-02" db="EMBL/GenBank/DDBJ databases">
        <title>Genome sequence of Hyphococcus flavus.</title>
        <authorList>
            <person name="Rong J.-C."/>
            <person name="Zhao Q."/>
            <person name="Yi M."/>
            <person name="Wu J.-Y."/>
        </authorList>
    </citation>
    <scope>NUCLEOTIDE SEQUENCE</scope>
    <source>
        <strain evidence="3">MCCC 1K03223</strain>
    </source>
</reference>